<dbReference type="OrthoDB" id="415590at2759"/>
<evidence type="ECO:0000256" key="6">
    <source>
        <dbReference type="ARBA" id="ARBA00022842"/>
    </source>
</evidence>
<keyword evidence="9" id="KW-0963">Cytoplasm</keyword>
<feature type="binding site" evidence="9">
    <location>
        <begin position="35"/>
        <end position="37"/>
    </location>
    <ligand>
        <name>substrate</name>
    </ligand>
</feature>
<keyword evidence="2 9" id="KW-0479">Metal-binding</keyword>
<feature type="binding site" evidence="9">
    <location>
        <position position="328"/>
    </location>
    <ligand>
        <name>K(+)</name>
        <dbReference type="ChEBI" id="CHEBI:29103"/>
    </ligand>
</feature>
<dbReference type="SUPFAM" id="SSF53613">
    <property type="entry name" value="Ribokinase-like"/>
    <property type="match status" value="1"/>
</dbReference>
<dbReference type="GO" id="GO:0019303">
    <property type="term" value="P:D-ribose catabolic process"/>
    <property type="evidence" value="ECO:0007669"/>
    <property type="project" value="UniProtKB-UniRule"/>
</dbReference>
<feature type="binding site" evidence="9">
    <location>
        <position position="332"/>
    </location>
    <ligand>
        <name>K(+)</name>
        <dbReference type="ChEBI" id="CHEBI:29103"/>
    </ligand>
</feature>
<dbReference type="InterPro" id="IPR002139">
    <property type="entry name" value="Ribo/fructo_kinase"/>
</dbReference>
<dbReference type="GO" id="GO:0004747">
    <property type="term" value="F:ribokinase activity"/>
    <property type="evidence" value="ECO:0007669"/>
    <property type="project" value="UniProtKB-UniRule"/>
</dbReference>
<dbReference type="CDD" id="cd01174">
    <property type="entry name" value="ribokinase"/>
    <property type="match status" value="1"/>
</dbReference>
<feature type="domain" description="Carbohydrate kinase PfkB" evidence="10">
    <location>
        <begin position="26"/>
        <end position="335"/>
    </location>
</feature>
<dbReference type="PRINTS" id="PR00990">
    <property type="entry name" value="RIBOKINASE"/>
</dbReference>
<comment type="caution">
    <text evidence="11">The sequence shown here is derived from an EMBL/GenBank/DDBJ whole genome shotgun (WGS) entry which is preliminary data.</text>
</comment>
<feature type="binding site" evidence="9">
    <location>
        <position position="217"/>
    </location>
    <ligand>
        <name>ATP</name>
        <dbReference type="ChEBI" id="CHEBI:30616"/>
    </ligand>
</feature>
<dbReference type="Pfam" id="PF00294">
    <property type="entry name" value="PfkB"/>
    <property type="match status" value="1"/>
</dbReference>
<dbReference type="UniPathway" id="UPA00916">
    <property type="reaction ID" value="UER00889"/>
</dbReference>
<comment type="activity regulation">
    <text evidence="9">Activated by a monovalent cation that binds near, but not in, the active site. The most likely occupant of the site in vivo is potassium. Ion binding induces a conformational change that may alter substrate affinity.</text>
</comment>
<keyword evidence="12" id="KW-1185">Reference proteome</keyword>
<dbReference type="GO" id="GO:0005634">
    <property type="term" value="C:nucleus"/>
    <property type="evidence" value="ECO:0007669"/>
    <property type="project" value="UniProtKB-SubCell"/>
</dbReference>
<dbReference type="InterPro" id="IPR029056">
    <property type="entry name" value="Ribokinase-like"/>
</dbReference>
<comment type="pathway">
    <text evidence="9">Carbohydrate metabolism; D-ribose degradation; D-ribose 5-phosphate from beta-D-ribopyranose: step 2/2.</text>
</comment>
<feature type="binding site" evidence="9">
    <location>
        <position position="285"/>
    </location>
    <ligand>
        <name>K(+)</name>
        <dbReference type="ChEBI" id="CHEBI:29103"/>
    </ligand>
</feature>
<evidence type="ECO:0000313" key="12">
    <source>
        <dbReference type="Proteomes" id="UP000557566"/>
    </source>
</evidence>
<feature type="binding site" evidence="9">
    <location>
        <begin position="288"/>
        <end position="289"/>
    </location>
    <ligand>
        <name>ATP</name>
        <dbReference type="ChEBI" id="CHEBI:30616"/>
    </ligand>
</feature>
<evidence type="ECO:0000256" key="5">
    <source>
        <dbReference type="ARBA" id="ARBA00022840"/>
    </source>
</evidence>
<feature type="binding site" evidence="9">
    <location>
        <begin position="256"/>
        <end position="261"/>
    </location>
    <ligand>
        <name>ATP</name>
        <dbReference type="ChEBI" id="CHEBI:30616"/>
    </ligand>
</feature>
<dbReference type="GO" id="GO:0005524">
    <property type="term" value="F:ATP binding"/>
    <property type="evidence" value="ECO:0007669"/>
    <property type="project" value="UniProtKB-UniRule"/>
</dbReference>
<reference evidence="11 12" key="1">
    <citation type="journal article" date="2020" name="Genome Biol. Evol.">
        <title>A new high-quality draft genome assembly of the Chinese cordyceps Ophiocordyceps sinensis.</title>
        <authorList>
            <person name="Shu R."/>
            <person name="Zhang J."/>
            <person name="Meng Q."/>
            <person name="Zhang H."/>
            <person name="Zhou G."/>
            <person name="Li M."/>
            <person name="Wu P."/>
            <person name="Zhao Y."/>
            <person name="Chen C."/>
            <person name="Qin Q."/>
        </authorList>
    </citation>
    <scope>NUCLEOTIDE SEQUENCE [LARGE SCALE GENOMIC DNA]</scope>
    <source>
        <strain evidence="11 12">IOZ07</strain>
    </source>
</reference>
<comment type="subcellular location">
    <subcellularLocation>
        <location evidence="9">Cytoplasm</location>
    </subcellularLocation>
    <subcellularLocation>
        <location evidence="9">Nucleus</location>
    </subcellularLocation>
</comment>
<dbReference type="AlphaFoldDB" id="A0A8H4Q039"/>
<dbReference type="Proteomes" id="UP000557566">
    <property type="component" value="Unassembled WGS sequence"/>
</dbReference>
<keyword evidence="9" id="KW-0539">Nucleus</keyword>
<dbReference type="PANTHER" id="PTHR10584">
    <property type="entry name" value="SUGAR KINASE"/>
    <property type="match status" value="1"/>
</dbReference>
<organism evidence="11 12">
    <name type="scientific">Ophiocordyceps sinensis</name>
    <dbReference type="NCBI Taxonomy" id="72228"/>
    <lineage>
        <taxon>Eukaryota</taxon>
        <taxon>Fungi</taxon>
        <taxon>Dikarya</taxon>
        <taxon>Ascomycota</taxon>
        <taxon>Pezizomycotina</taxon>
        <taxon>Sordariomycetes</taxon>
        <taxon>Hypocreomycetidae</taxon>
        <taxon>Hypocreales</taxon>
        <taxon>Ophiocordycipitaceae</taxon>
        <taxon>Ophiocordyceps</taxon>
    </lineage>
</organism>
<sequence>MRRSFSSRDKEPQLTALPAMAASPRKRIAVLGSLNIDLVSYVARHPLPGETLTSSRFATAPGGKGANQAAAVGRLSRTADALADGSVDVAMLGAVGCDAYADVLRSSLAACGVDTGGLRALQGQRTGLAIVVVDEPSGQNRIILSPEANHALAPADFAALPEPRPDLLVMQLEIRLDTVLQALAAANAARVPVLLNPAPAQALPRDAYAGLAHLILNETEAAILAACPESDLDDEPGLQRVGSLFLGRGVDNVVVTLGARGVYYATKAGKSALIPALEVDVVETTAAGDTFVGSYALAAVQAGPDGFDIDEAVKAANRAAAITVSRRGSQLSIPWKNELE</sequence>
<accession>A0A8H4Q039</accession>
<feature type="binding site" evidence="9">
    <location>
        <position position="323"/>
    </location>
    <ligand>
        <name>K(+)</name>
        <dbReference type="ChEBI" id="CHEBI:29103"/>
    </ligand>
</feature>
<dbReference type="EC" id="2.7.1.15" evidence="9"/>
<feature type="binding site" evidence="9">
    <location>
        <position position="317"/>
    </location>
    <ligand>
        <name>ATP</name>
        <dbReference type="ChEBI" id="CHEBI:30616"/>
    </ligand>
</feature>
<evidence type="ECO:0000256" key="9">
    <source>
        <dbReference type="HAMAP-Rule" id="MF_03215"/>
    </source>
</evidence>
<comment type="catalytic activity">
    <reaction evidence="9">
        <text>D-ribose + ATP = D-ribose 5-phosphate + ADP + H(+)</text>
        <dbReference type="Rhea" id="RHEA:13697"/>
        <dbReference type="ChEBI" id="CHEBI:15378"/>
        <dbReference type="ChEBI" id="CHEBI:30616"/>
        <dbReference type="ChEBI" id="CHEBI:47013"/>
        <dbReference type="ChEBI" id="CHEBI:78346"/>
        <dbReference type="ChEBI" id="CHEBI:456216"/>
        <dbReference type="EC" id="2.7.1.15"/>
    </reaction>
</comment>
<protein>
    <recommendedName>
        <fullName evidence="9">Ribokinase</fullName>
        <shortName evidence="9">RK</shortName>
        <ecNumber evidence="9">2.7.1.15</ecNumber>
    </recommendedName>
</protein>
<feature type="binding site" evidence="9">
    <location>
        <position position="289"/>
    </location>
    <ligand>
        <name>substrate</name>
    </ligand>
</feature>
<comment type="cofactor">
    <cofactor evidence="9">
        <name>Mg(2+)</name>
        <dbReference type="ChEBI" id="CHEBI:18420"/>
    </cofactor>
    <text evidence="9">Requires a divalent cation, most likely magnesium in vivo, as an electrophilic catalyst to aid phosphoryl group transfer. It is the chelate of the metal and the nucleotide that is the actual substrate.</text>
</comment>
<dbReference type="GO" id="GO:0046872">
    <property type="term" value="F:metal ion binding"/>
    <property type="evidence" value="ECO:0007669"/>
    <property type="project" value="UniProtKB-KW"/>
</dbReference>
<evidence type="ECO:0000256" key="2">
    <source>
        <dbReference type="ARBA" id="ARBA00022723"/>
    </source>
</evidence>
<comment type="subunit">
    <text evidence="9">Homodimer.</text>
</comment>
<dbReference type="Gene3D" id="3.40.1190.20">
    <property type="match status" value="1"/>
</dbReference>
<gene>
    <name evidence="11" type="ORF">G6O67_000760</name>
</gene>
<dbReference type="GO" id="GO:0005737">
    <property type="term" value="C:cytoplasm"/>
    <property type="evidence" value="ECO:0007669"/>
    <property type="project" value="UniProtKB-SubCell"/>
</dbReference>
<evidence type="ECO:0000256" key="3">
    <source>
        <dbReference type="ARBA" id="ARBA00022741"/>
    </source>
</evidence>
<keyword evidence="3 9" id="KW-0547">Nucleotide-binding</keyword>
<dbReference type="InterPro" id="IPR011611">
    <property type="entry name" value="PfkB_dom"/>
</dbReference>
<dbReference type="InterPro" id="IPR011877">
    <property type="entry name" value="Ribokinase"/>
</dbReference>
<dbReference type="HAMAP" id="MF_01987">
    <property type="entry name" value="Ribokinase"/>
    <property type="match status" value="1"/>
</dbReference>
<feature type="active site" description="Proton acceptor" evidence="9">
    <location>
        <position position="289"/>
    </location>
</feature>
<feature type="binding site" evidence="9">
    <location>
        <position position="326"/>
    </location>
    <ligand>
        <name>K(+)</name>
        <dbReference type="ChEBI" id="CHEBI:29103"/>
    </ligand>
</feature>
<feature type="binding site" evidence="9">
    <location>
        <position position="173"/>
    </location>
    <ligand>
        <name>substrate</name>
    </ligand>
</feature>
<dbReference type="PANTHER" id="PTHR10584:SF166">
    <property type="entry name" value="RIBOKINASE"/>
    <property type="match status" value="1"/>
</dbReference>
<evidence type="ECO:0000256" key="8">
    <source>
        <dbReference type="ARBA" id="ARBA00023277"/>
    </source>
</evidence>
<comment type="similarity">
    <text evidence="9">Belongs to the carbohydrate kinase PfkB family. Ribokinase subfamily.</text>
</comment>
<evidence type="ECO:0000256" key="7">
    <source>
        <dbReference type="ARBA" id="ARBA00022958"/>
    </source>
</evidence>
<keyword evidence="7 9" id="KW-0630">Potassium</keyword>
<evidence type="ECO:0000259" key="10">
    <source>
        <dbReference type="Pfam" id="PF00294"/>
    </source>
</evidence>
<keyword evidence="4 9" id="KW-0418">Kinase</keyword>
<evidence type="ECO:0000256" key="4">
    <source>
        <dbReference type="ARBA" id="ARBA00022777"/>
    </source>
</evidence>
<keyword evidence="5 9" id="KW-0067">ATP-binding</keyword>
<comment type="caution">
    <text evidence="9">Lacks conserved residue(s) required for the propagation of feature annotation.</text>
</comment>
<name>A0A8H4Q039_9HYPO</name>
<dbReference type="EMBL" id="JAAVMX010000001">
    <property type="protein sequence ID" value="KAF4513495.1"/>
    <property type="molecule type" value="Genomic_DNA"/>
</dbReference>
<keyword evidence="8 9" id="KW-0119">Carbohydrate metabolism</keyword>
<keyword evidence="6 9" id="KW-0460">Magnesium</keyword>
<feature type="binding site" evidence="9">
    <location>
        <begin position="63"/>
        <end position="67"/>
    </location>
    <ligand>
        <name>substrate</name>
    </ligand>
</feature>
<evidence type="ECO:0000313" key="11">
    <source>
        <dbReference type="EMBL" id="KAF4513495.1"/>
    </source>
</evidence>
<comment type="function">
    <text evidence="9">Catalyzes the phosphorylation of ribose at O-5 in a reaction requiring ATP and magnesium. The resulting D-ribose-5-phosphate can then be used either for sythesis of nucleotides, histidine, and tryptophan, or as a component of the pentose phosphate pathway.</text>
</comment>
<proteinExistence type="inferred from homology"/>
<evidence type="ECO:0000256" key="1">
    <source>
        <dbReference type="ARBA" id="ARBA00022679"/>
    </source>
</evidence>
<keyword evidence="1 9" id="KW-0808">Transferase</keyword>